<sequence>MAEKQGALAELSDQLADVVEAAGTWVVRVDARRGHPASGIVWSADGRIVAADHTLEREEDIRVTLPNGESHRARLLARDPGADLALLAVEAEGLASPVLADPSEVRVGQIALALGRPSGLMASLGVVSALGGRWRTATGGVLDAYVRSDAMLYPGFSGGPLVDVRGRLVAINSWHLSGGAGFGLPAATAQRLVEALASGGVKRGYLGIATQPVAIDESLRARLGLSQGRALLLVGVEPGSPADRAGLLLGDVLLAFDNAELSGPEDLQALLTHDRVGRPVPIRVLRGGQLTELQVVPGERS</sequence>
<dbReference type="SUPFAM" id="SSF50156">
    <property type="entry name" value="PDZ domain-like"/>
    <property type="match status" value="1"/>
</dbReference>
<dbReference type="Gene3D" id="2.30.42.10">
    <property type="match status" value="1"/>
</dbReference>
<dbReference type="PROSITE" id="PS50106">
    <property type="entry name" value="PDZ"/>
    <property type="match status" value="1"/>
</dbReference>
<dbReference type="InterPro" id="IPR001940">
    <property type="entry name" value="Peptidase_S1C"/>
</dbReference>
<dbReference type="InterPro" id="IPR051201">
    <property type="entry name" value="Chloro_Bact_Ser_Proteases"/>
</dbReference>
<proteinExistence type="predicted"/>
<evidence type="ECO:0000256" key="1">
    <source>
        <dbReference type="ARBA" id="ARBA00022670"/>
    </source>
</evidence>
<organism evidence="4 5">
    <name type="scientific">Thermobaculum terrenum (strain ATCC BAA-798 / CCMEE 7001 / YNP1)</name>
    <dbReference type="NCBI Taxonomy" id="525904"/>
    <lineage>
        <taxon>Bacteria</taxon>
        <taxon>Bacillati</taxon>
        <taxon>Chloroflexota</taxon>
        <taxon>Chloroflexia</taxon>
        <taxon>Candidatus Thermobaculales</taxon>
        <taxon>Candidatus Thermobaculaceae</taxon>
        <taxon>Thermobaculum</taxon>
    </lineage>
</organism>
<dbReference type="Gene3D" id="2.40.10.120">
    <property type="match status" value="1"/>
</dbReference>
<reference evidence="5" key="1">
    <citation type="journal article" date="2010" name="Stand. Genomic Sci.">
        <title>Complete genome sequence of 'Thermobaculum terrenum' type strain (YNP1).</title>
        <authorList>
            <person name="Kiss H."/>
            <person name="Cleland D."/>
            <person name="Lapidus A."/>
            <person name="Lucas S."/>
            <person name="Glavina Del Rio T."/>
            <person name="Nolan M."/>
            <person name="Tice H."/>
            <person name="Han C."/>
            <person name="Goodwin L."/>
            <person name="Pitluck S."/>
            <person name="Liolios K."/>
            <person name="Ivanova N."/>
            <person name="Mavromatis K."/>
            <person name="Ovchinnikova G."/>
            <person name="Pati A."/>
            <person name="Chen A."/>
            <person name="Palaniappan K."/>
            <person name="Land M."/>
            <person name="Hauser L."/>
            <person name="Chang Y."/>
            <person name="Jeffries C."/>
            <person name="Lu M."/>
            <person name="Brettin T."/>
            <person name="Detter J."/>
            <person name="Goker M."/>
            <person name="Tindall B."/>
            <person name="Beck B."/>
            <person name="McDermott T."/>
            <person name="Woyke T."/>
            <person name="Bristow J."/>
            <person name="Eisen J."/>
            <person name="Markowitz V."/>
            <person name="Hugenholtz P."/>
            <person name="Kyrpides N."/>
            <person name="Klenk H."/>
            <person name="Cheng J."/>
        </authorList>
    </citation>
    <scope>NUCLEOTIDE SEQUENCE [LARGE SCALE GENOMIC DNA]</scope>
    <source>
        <strain evidence="5">ATCC BAA-798 / YNP1</strain>
    </source>
</reference>
<accession>D1CHW7</accession>
<feature type="domain" description="PDZ" evidence="3">
    <location>
        <begin position="212"/>
        <end position="288"/>
    </location>
</feature>
<dbReference type="InterPro" id="IPR001478">
    <property type="entry name" value="PDZ"/>
</dbReference>
<keyword evidence="1" id="KW-0645">Protease</keyword>
<dbReference type="KEGG" id="ttr:Tter_2444"/>
<dbReference type="Pfam" id="PF13365">
    <property type="entry name" value="Trypsin_2"/>
    <property type="match status" value="1"/>
</dbReference>
<dbReference type="AlphaFoldDB" id="D1CHW7"/>
<dbReference type="STRING" id="525904.Tter_2444"/>
<dbReference type="HOGENOM" id="CLU_020120_2_2_0"/>
<keyword evidence="5" id="KW-1185">Reference proteome</keyword>
<evidence type="ECO:0000313" key="5">
    <source>
        <dbReference type="Proteomes" id="UP000000323"/>
    </source>
</evidence>
<name>D1CHW7_THET1</name>
<dbReference type="Pfam" id="PF13180">
    <property type="entry name" value="PDZ_2"/>
    <property type="match status" value="1"/>
</dbReference>
<dbReference type="InterPro" id="IPR036034">
    <property type="entry name" value="PDZ_sf"/>
</dbReference>
<dbReference type="SUPFAM" id="SSF50494">
    <property type="entry name" value="Trypsin-like serine proteases"/>
    <property type="match status" value="1"/>
</dbReference>
<evidence type="ECO:0000313" key="4">
    <source>
        <dbReference type="EMBL" id="ACZ43338.1"/>
    </source>
</evidence>
<dbReference type="GO" id="GO:0004252">
    <property type="term" value="F:serine-type endopeptidase activity"/>
    <property type="evidence" value="ECO:0007669"/>
    <property type="project" value="InterPro"/>
</dbReference>
<keyword evidence="2" id="KW-0378">Hydrolase</keyword>
<protein>
    <submittedName>
        <fullName evidence="4">PDZ/DHR/GLGF domain protein</fullName>
    </submittedName>
</protein>
<dbReference type="InterPro" id="IPR009003">
    <property type="entry name" value="Peptidase_S1_PA"/>
</dbReference>
<evidence type="ECO:0000259" key="3">
    <source>
        <dbReference type="PROSITE" id="PS50106"/>
    </source>
</evidence>
<dbReference type="RefSeq" id="WP_012876369.1">
    <property type="nucleotide sequence ID" value="NC_013526.1"/>
</dbReference>
<dbReference type="eggNOG" id="COG0265">
    <property type="taxonomic scope" value="Bacteria"/>
</dbReference>
<dbReference type="SMART" id="SM00228">
    <property type="entry name" value="PDZ"/>
    <property type="match status" value="1"/>
</dbReference>
<gene>
    <name evidence="4" type="ordered locus">Tter_2444</name>
</gene>
<dbReference type="PRINTS" id="PR00834">
    <property type="entry name" value="PROTEASES2C"/>
</dbReference>
<dbReference type="EMBL" id="CP001826">
    <property type="protein sequence ID" value="ACZ43338.1"/>
    <property type="molecule type" value="Genomic_DNA"/>
</dbReference>
<dbReference type="OrthoDB" id="9792183at2"/>
<evidence type="ECO:0000256" key="2">
    <source>
        <dbReference type="ARBA" id="ARBA00022801"/>
    </source>
</evidence>
<dbReference type="Proteomes" id="UP000000323">
    <property type="component" value="Chromosome 2"/>
</dbReference>
<dbReference type="PANTHER" id="PTHR43343:SF3">
    <property type="entry name" value="PROTEASE DO-LIKE 8, CHLOROPLASTIC"/>
    <property type="match status" value="1"/>
</dbReference>
<dbReference type="PANTHER" id="PTHR43343">
    <property type="entry name" value="PEPTIDASE S12"/>
    <property type="match status" value="1"/>
</dbReference>
<dbReference type="GO" id="GO:0006508">
    <property type="term" value="P:proteolysis"/>
    <property type="evidence" value="ECO:0007669"/>
    <property type="project" value="UniProtKB-KW"/>
</dbReference>